<dbReference type="PANTHER" id="PTHR24040">
    <property type="entry name" value="LAMININ G-LIKE DOMAIN-CONTAINING PROTEIN"/>
    <property type="match status" value="1"/>
</dbReference>
<dbReference type="GO" id="GO:0007596">
    <property type="term" value="P:blood coagulation"/>
    <property type="evidence" value="ECO:0007669"/>
    <property type="project" value="UniProtKB-KW"/>
</dbReference>
<sequence length="658" mass="71582">PPARDDRSHRPAAPAARHGLPGALTARSRPRRLRPPSPPPPRHAARRRPAHRAAAAPAGRGVGARQRRAYQVFEEAKQGHLERECIEELCSREEAREVFENDPETEYFYPRYLDCITKHGSPYAKNPSFVSCVQSLPDQCSPPPCDRAGTLLCQDLRGDFYCQCRAGWEGRLCDRDVNECGRQNGGCSQICSNLPGSFSCACYDGYTLLEDGRTCQDVDECADPGACGAARCGNLAGSYSCLCDAGFTFNAQEKACQDVDECEESRCEQVCVNAPGGYTCHCDGRGGLKLAGDMNTCEDILPCVPFNVAKSVKSLYLGRMFSGTPVIRLRFKRLQPTRLVAEFDFRTFDPEGVLFFAGGPQDSSWIVLGLRAGRLELQLRYQGVGRVTSSGPVISHGRWQTISVEELERSLVVKVNKDAVMKIAVSGDLFQLVRGLYHLNLTVGGIPFKEKDLVQPMNPRLDGCMRSWNWVNGGDNTIQETVRVNGRMQCLSAAERGSFYPGRGFAFYSLAYAQSLGPAPTLLSAQSLSPQLVVLAVESVTLAVMEIKVCDGQEHVVQVSVRGSEATLEVDGTRGQSEVSPAGLQERLAVLGKHLQGPVLTFVGGLPDVPVTAAPVTAFYRGCMTLEVNGKALDLDEAAYKHSDILSHSCPPVELAAP</sequence>
<dbReference type="SUPFAM" id="SSF49899">
    <property type="entry name" value="Concanavalin A-like lectins/glucanases"/>
    <property type="match status" value="2"/>
</dbReference>
<evidence type="ECO:0000256" key="7">
    <source>
        <dbReference type="ARBA" id="ARBA00022692"/>
    </source>
</evidence>
<dbReference type="Pfam" id="PF07645">
    <property type="entry name" value="EGF_CA"/>
    <property type="match status" value="2"/>
</dbReference>
<dbReference type="GO" id="GO:0016020">
    <property type="term" value="C:membrane"/>
    <property type="evidence" value="ECO:0007669"/>
    <property type="project" value="UniProtKB-SubCell"/>
</dbReference>
<dbReference type="Pfam" id="PF00054">
    <property type="entry name" value="Laminin_G_1"/>
    <property type="match status" value="1"/>
</dbReference>
<evidence type="ECO:0000256" key="4">
    <source>
        <dbReference type="ARBA" id="ARBA00022479"/>
    </source>
</evidence>
<protein>
    <submittedName>
        <fullName evidence="23">Growth arrest-specific protein 6</fullName>
    </submittedName>
</protein>
<feature type="non-terminal residue" evidence="23">
    <location>
        <position position="1"/>
    </location>
</feature>
<comment type="caution">
    <text evidence="18">Lacks conserved residue(s) required for the propagation of feature annotation.</text>
</comment>
<keyword evidence="9" id="KW-0677">Repeat</keyword>
<dbReference type="InterPro" id="IPR000742">
    <property type="entry name" value="EGF"/>
</dbReference>
<dbReference type="Gene3D" id="2.60.120.200">
    <property type="match status" value="2"/>
</dbReference>
<evidence type="ECO:0000259" key="20">
    <source>
        <dbReference type="PROSITE" id="PS50025"/>
    </source>
</evidence>
<accession>A0A8J6AHL1</accession>
<keyword evidence="10" id="KW-0106">Calcium</keyword>
<evidence type="ECO:0000256" key="16">
    <source>
        <dbReference type="ARBA" id="ARBA00023157"/>
    </source>
</evidence>
<evidence type="ECO:0000313" key="23">
    <source>
        <dbReference type="EMBL" id="KAG8521148.1"/>
    </source>
</evidence>
<dbReference type="InterPro" id="IPR000152">
    <property type="entry name" value="EGF-type_Asp/Asn_hydroxyl_site"/>
</dbReference>
<dbReference type="Pfam" id="PF14670">
    <property type="entry name" value="FXa_inhibition"/>
    <property type="match status" value="1"/>
</dbReference>
<evidence type="ECO:0000256" key="8">
    <source>
        <dbReference type="ARBA" id="ARBA00022696"/>
    </source>
</evidence>
<dbReference type="InterPro" id="IPR049883">
    <property type="entry name" value="NOTCH1_EGF-like"/>
</dbReference>
<dbReference type="InterPro" id="IPR013320">
    <property type="entry name" value="ConA-like_dom_sf"/>
</dbReference>
<evidence type="ECO:0000256" key="12">
    <source>
        <dbReference type="ARBA" id="ARBA00022989"/>
    </source>
</evidence>
<evidence type="ECO:0000256" key="13">
    <source>
        <dbReference type="ARBA" id="ARBA00023084"/>
    </source>
</evidence>
<keyword evidence="8" id="KW-0356">Hemostasis</keyword>
<feature type="domain" description="Gla" evidence="22">
    <location>
        <begin position="68"/>
        <end position="114"/>
    </location>
</feature>
<feature type="domain" description="EGF-like" evidence="21">
    <location>
        <begin position="217"/>
        <end position="257"/>
    </location>
</feature>
<dbReference type="SUPFAM" id="SSF57630">
    <property type="entry name" value="GLA-domain"/>
    <property type="match status" value="1"/>
</dbReference>
<evidence type="ECO:0000256" key="11">
    <source>
        <dbReference type="ARBA" id="ARBA00022976"/>
    </source>
</evidence>
<keyword evidence="3" id="KW-0217">Developmental protein</keyword>
<dbReference type="OrthoDB" id="4062651at2759"/>
<organism evidence="23 24">
    <name type="scientific">Galemys pyrenaicus</name>
    <name type="common">Iberian desman</name>
    <name type="synonym">Pyrenean desman</name>
    <dbReference type="NCBI Taxonomy" id="202257"/>
    <lineage>
        <taxon>Eukaryota</taxon>
        <taxon>Metazoa</taxon>
        <taxon>Chordata</taxon>
        <taxon>Craniata</taxon>
        <taxon>Vertebrata</taxon>
        <taxon>Euteleostomi</taxon>
        <taxon>Mammalia</taxon>
        <taxon>Eutheria</taxon>
        <taxon>Laurasiatheria</taxon>
        <taxon>Eulipotyphla</taxon>
        <taxon>Talpidae</taxon>
        <taxon>Galemys</taxon>
    </lineage>
</organism>
<feature type="domain" description="EGF-like" evidence="21">
    <location>
        <begin position="136"/>
        <end position="174"/>
    </location>
</feature>
<keyword evidence="12" id="KW-1133">Transmembrane helix</keyword>
<feature type="disulfide bond" evidence="18">
    <location>
        <begin position="145"/>
        <end position="162"/>
    </location>
</feature>
<evidence type="ECO:0000256" key="10">
    <source>
        <dbReference type="ARBA" id="ARBA00022837"/>
    </source>
</evidence>
<keyword evidence="13" id="KW-0094">Blood coagulation</keyword>
<keyword evidence="14" id="KW-0472">Membrane</keyword>
<dbReference type="PROSITE" id="PS50026">
    <property type="entry name" value="EGF_3"/>
    <property type="match status" value="2"/>
</dbReference>
<dbReference type="PANTHER" id="PTHR24040:SF14">
    <property type="entry name" value="GROWTH ARREST-SPECIFIC PROTEIN 6"/>
    <property type="match status" value="1"/>
</dbReference>
<comment type="caution">
    <text evidence="23">The sequence shown here is derived from an EMBL/GenBank/DDBJ whole genome shotgun (WGS) entry which is preliminary data.</text>
</comment>
<keyword evidence="24" id="KW-1185">Reference proteome</keyword>
<keyword evidence="17" id="KW-0325">Glycoprotein</keyword>
<proteinExistence type="predicted"/>
<dbReference type="FunFam" id="2.10.25.10:FF:000146">
    <property type="entry name" value="Putative neurogenic locus notch"/>
    <property type="match status" value="1"/>
</dbReference>
<evidence type="ECO:0000256" key="3">
    <source>
        <dbReference type="ARBA" id="ARBA00022473"/>
    </source>
</evidence>
<feature type="compositionally biased region" description="Low complexity" evidence="19">
    <location>
        <begin position="11"/>
        <end position="27"/>
    </location>
</feature>
<feature type="domain" description="Laminin G" evidence="20">
    <location>
        <begin position="318"/>
        <end position="490"/>
    </location>
</feature>
<dbReference type="Pfam" id="PF00594">
    <property type="entry name" value="Gla"/>
    <property type="match status" value="1"/>
</dbReference>
<dbReference type="CDD" id="cd00110">
    <property type="entry name" value="LamG"/>
    <property type="match status" value="1"/>
</dbReference>
<dbReference type="EMBL" id="JAGFMF010011488">
    <property type="protein sequence ID" value="KAG8521148.1"/>
    <property type="molecule type" value="Genomic_DNA"/>
</dbReference>
<dbReference type="SMART" id="SM00069">
    <property type="entry name" value="GLA"/>
    <property type="match status" value="1"/>
</dbReference>
<dbReference type="PROSITE" id="PS01186">
    <property type="entry name" value="EGF_2"/>
    <property type="match status" value="3"/>
</dbReference>
<dbReference type="PRINTS" id="PR00001">
    <property type="entry name" value="GLABLOOD"/>
</dbReference>
<dbReference type="SMART" id="SM00181">
    <property type="entry name" value="EGF"/>
    <property type="match status" value="4"/>
</dbReference>
<dbReference type="PROSITE" id="PS01187">
    <property type="entry name" value="EGF_CA"/>
    <property type="match status" value="2"/>
</dbReference>
<name>A0A8J6AHL1_GALPY</name>
<dbReference type="InterPro" id="IPR051145">
    <property type="entry name" value="GAS-SHBG-PROS"/>
</dbReference>
<dbReference type="Pfam" id="PF02210">
    <property type="entry name" value="Laminin_G_2"/>
    <property type="match status" value="1"/>
</dbReference>
<dbReference type="Gene3D" id="2.10.25.10">
    <property type="entry name" value="Laminin"/>
    <property type="match status" value="4"/>
</dbReference>
<dbReference type="FunFam" id="2.10.25.10:FF:000240">
    <property type="entry name" value="Vitamin K-dependent protein S"/>
    <property type="match status" value="1"/>
</dbReference>
<dbReference type="GO" id="GO:0005509">
    <property type="term" value="F:calcium ion binding"/>
    <property type="evidence" value="ECO:0007669"/>
    <property type="project" value="InterPro"/>
</dbReference>
<keyword evidence="4" id="KW-0301">Gamma-carboxyglutamic acid</keyword>
<dbReference type="SMART" id="SM00282">
    <property type="entry name" value="LamG"/>
    <property type="match status" value="2"/>
</dbReference>
<evidence type="ECO:0000259" key="22">
    <source>
        <dbReference type="PROSITE" id="PS50998"/>
    </source>
</evidence>
<evidence type="ECO:0000256" key="15">
    <source>
        <dbReference type="ARBA" id="ARBA00023145"/>
    </source>
</evidence>
<dbReference type="PROSITE" id="PS50025">
    <property type="entry name" value="LAM_G_DOMAIN"/>
    <property type="match status" value="1"/>
</dbReference>
<dbReference type="Proteomes" id="UP000700334">
    <property type="component" value="Unassembled WGS sequence"/>
</dbReference>
<evidence type="ECO:0000256" key="6">
    <source>
        <dbReference type="ARBA" id="ARBA00022536"/>
    </source>
</evidence>
<evidence type="ECO:0000256" key="17">
    <source>
        <dbReference type="ARBA" id="ARBA00023180"/>
    </source>
</evidence>
<dbReference type="SMART" id="SM00179">
    <property type="entry name" value="EGF_CA"/>
    <property type="match status" value="4"/>
</dbReference>
<dbReference type="InterPro" id="IPR035972">
    <property type="entry name" value="GLA-like_dom_SF"/>
</dbReference>
<evidence type="ECO:0000313" key="24">
    <source>
        <dbReference type="Proteomes" id="UP000700334"/>
    </source>
</evidence>
<evidence type="ECO:0000256" key="5">
    <source>
        <dbReference type="ARBA" id="ARBA00022525"/>
    </source>
</evidence>
<dbReference type="InterPro" id="IPR009030">
    <property type="entry name" value="Growth_fac_rcpt_cys_sf"/>
</dbReference>
<feature type="region of interest" description="Disordered" evidence="19">
    <location>
        <begin position="1"/>
        <end position="65"/>
    </location>
</feature>
<dbReference type="AlphaFoldDB" id="A0A8J6AHL1"/>
<keyword evidence="7" id="KW-0812">Transmembrane</keyword>
<evidence type="ECO:0000256" key="14">
    <source>
        <dbReference type="ARBA" id="ARBA00023136"/>
    </source>
</evidence>
<reference evidence="23" key="1">
    <citation type="journal article" date="2021" name="Evol. Appl.">
        <title>The genome of the Pyrenean desman and the effects of bottlenecks and inbreeding on the genomic landscape of an endangered species.</title>
        <authorList>
            <person name="Escoda L."/>
            <person name="Castresana J."/>
        </authorList>
    </citation>
    <scope>NUCLEOTIDE SEQUENCE</scope>
    <source>
        <strain evidence="23">IBE-C5619</strain>
    </source>
</reference>
<evidence type="ECO:0000256" key="1">
    <source>
        <dbReference type="ARBA" id="ARBA00004479"/>
    </source>
</evidence>
<dbReference type="InterPro" id="IPR018097">
    <property type="entry name" value="EGF_Ca-bd_CS"/>
</dbReference>
<dbReference type="PROSITE" id="PS00022">
    <property type="entry name" value="EGF_1"/>
    <property type="match status" value="1"/>
</dbReference>
<gene>
    <name evidence="23" type="ORF">J0S82_003821</name>
</gene>
<dbReference type="CDD" id="cd00054">
    <property type="entry name" value="EGF_CA"/>
    <property type="match status" value="1"/>
</dbReference>
<keyword evidence="5" id="KW-0964">Secreted</keyword>
<evidence type="ECO:0000256" key="2">
    <source>
        <dbReference type="ARBA" id="ARBA00004613"/>
    </source>
</evidence>
<evidence type="ECO:0000259" key="21">
    <source>
        <dbReference type="PROSITE" id="PS50026"/>
    </source>
</evidence>
<keyword evidence="15" id="KW-0865">Zymogen</keyword>
<dbReference type="GO" id="GO:0048018">
    <property type="term" value="F:receptor ligand activity"/>
    <property type="evidence" value="ECO:0007669"/>
    <property type="project" value="TreeGrafter"/>
</dbReference>
<keyword evidence="6 18" id="KW-0245">EGF-like domain</keyword>
<evidence type="ECO:0000256" key="18">
    <source>
        <dbReference type="PROSITE-ProRule" id="PRU00076"/>
    </source>
</evidence>
<dbReference type="GO" id="GO:0005576">
    <property type="term" value="C:extracellular region"/>
    <property type="evidence" value="ECO:0007669"/>
    <property type="project" value="UniProtKB-SubCell"/>
</dbReference>
<keyword evidence="16 18" id="KW-1015">Disulfide bond</keyword>
<feature type="disulfide bond" evidence="18">
    <location>
        <begin position="164"/>
        <end position="173"/>
    </location>
</feature>
<dbReference type="InterPro" id="IPR017857">
    <property type="entry name" value="Coagulation_fac-like_Gla_dom"/>
</dbReference>
<dbReference type="Gene3D" id="4.10.740.10">
    <property type="entry name" value="Coagulation Factor IX"/>
    <property type="match status" value="1"/>
</dbReference>
<dbReference type="FunFam" id="4.10.740.10:FF:000001">
    <property type="entry name" value="vitamin K-dependent protein S"/>
    <property type="match status" value="1"/>
</dbReference>
<dbReference type="GO" id="GO:0007219">
    <property type="term" value="P:Notch signaling pathway"/>
    <property type="evidence" value="ECO:0007669"/>
    <property type="project" value="UniProtKB-KW"/>
</dbReference>
<dbReference type="InterPro" id="IPR001791">
    <property type="entry name" value="Laminin_G"/>
</dbReference>
<evidence type="ECO:0000256" key="19">
    <source>
        <dbReference type="SAM" id="MobiDB-lite"/>
    </source>
</evidence>
<comment type="subcellular location">
    <subcellularLocation>
        <location evidence="1">Membrane</location>
        <topology evidence="1">Single-pass type I membrane protein</topology>
    </subcellularLocation>
    <subcellularLocation>
        <location evidence="2">Secreted</location>
    </subcellularLocation>
</comment>
<keyword evidence="11" id="KW-0914">Notch signaling pathway</keyword>
<dbReference type="InterPro" id="IPR001881">
    <property type="entry name" value="EGF-like_Ca-bd_dom"/>
</dbReference>
<dbReference type="InterPro" id="IPR000294">
    <property type="entry name" value="GLA_domain"/>
</dbReference>
<dbReference type="FunFam" id="2.60.120.200:FF:000089">
    <property type="entry name" value="growth arrest-specific protein 6"/>
    <property type="match status" value="1"/>
</dbReference>
<dbReference type="FunFam" id="2.10.25.10:FF:000119">
    <property type="entry name" value="vitamin K-dependent protein S"/>
    <property type="match status" value="1"/>
</dbReference>
<dbReference type="PROSITE" id="PS00010">
    <property type="entry name" value="ASX_HYDROXYL"/>
    <property type="match status" value="3"/>
</dbReference>
<dbReference type="PROSITE" id="PS50998">
    <property type="entry name" value="GLA_2"/>
    <property type="match status" value="1"/>
</dbReference>
<evidence type="ECO:0000256" key="9">
    <source>
        <dbReference type="ARBA" id="ARBA00022737"/>
    </source>
</evidence>
<dbReference type="PROSITE" id="PS00011">
    <property type="entry name" value="GLA_1"/>
    <property type="match status" value="1"/>
</dbReference>
<dbReference type="SUPFAM" id="SSF57184">
    <property type="entry name" value="Growth factor receptor domain"/>
    <property type="match status" value="1"/>
</dbReference>